<sequence length="120" mass="12686">MFLHPLYAFPYYDIALLELEDSLPLGGCIDVACLPTAPVPAGTQCFITGWGQTETGAQGAHVQEGAMTILSDATCGQYYGRPGGGKSSVRKRGAHGAASRGESWTSARVERSRGRASLPR</sequence>
<evidence type="ECO:0000256" key="2">
    <source>
        <dbReference type="SAM" id="MobiDB-lite"/>
    </source>
</evidence>
<dbReference type="InterPro" id="IPR001254">
    <property type="entry name" value="Trypsin_dom"/>
</dbReference>
<feature type="non-terminal residue" evidence="4">
    <location>
        <position position="120"/>
    </location>
</feature>
<dbReference type="SUPFAM" id="SSF50494">
    <property type="entry name" value="Trypsin-like serine proteases"/>
    <property type="match status" value="1"/>
</dbReference>
<comment type="caution">
    <text evidence="4">The sequence shown here is derived from an EMBL/GenBank/DDBJ whole genome shotgun (WGS) entry which is preliminary data.</text>
</comment>
<protein>
    <recommendedName>
        <fullName evidence="3">Peptidase S1 domain-containing protein</fullName>
    </recommendedName>
</protein>
<dbReference type="Proteomes" id="UP001189429">
    <property type="component" value="Unassembled WGS sequence"/>
</dbReference>
<dbReference type="Pfam" id="PF00089">
    <property type="entry name" value="Trypsin"/>
    <property type="match status" value="1"/>
</dbReference>
<gene>
    <name evidence="4" type="ORF">PCOR1329_LOCUS66914</name>
</gene>
<evidence type="ECO:0000313" key="4">
    <source>
        <dbReference type="EMBL" id="CAK0885237.1"/>
    </source>
</evidence>
<name>A0ABN9WJV1_9DINO</name>
<proteinExistence type="predicted"/>
<evidence type="ECO:0000313" key="5">
    <source>
        <dbReference type="Proteomes" id="UP001189429"/>
    </source>
</evidence>
<dbReference type="EMBL" id="CAUYUJ010018645">
    <property type="protein sequence ID" value="CAK0885237.1"/>
    <property type="molecule type" value="Genomic_DNA"/>
</dbReference>
<dbReference type="InterPro" id="IPR009003">
    <property type="entry name" value="Peptidase_S1_PA"/>
</dbReference>
<dbReference type="InterPro" id="IPR043504">
    <property type="entry name" value="Peptidase_S1_PA_chymotrypsin"/>
</dbReference>
<dbReference type="Gene3D" id="2.40.10.10">
    <property type="entry name" value="Trypsin-like serine proteases"/>
    <property type="match status" value="2"/>
</dbReference>
<evidence type="ECO:0000256" key="1">
    <source>
        <dbReference type="ARBA" id="ARBA00023157"/>
    </source>
</evidence>
<keyword evidence="1" id="KW-1015">Disulfide bond</keyword>
<keyword evidence="5" id="KW-1185">Reference proteome</keyword>
<feature type="region of interest" description="Disordered" evidence="2">
    <location>
        <begin position="81"/>
        <end position="120"/>
    </location>
</feature>
<dbReference type="PANTHER" id="PTHR24252:SF7">
    <property type="entry name" value="HYALIN"/>
    <property type="match status" value="1"/>
</dbReference>
<organism evidence="4 5">
    <name type="scientific">Prorocentrum cordatum</name>
    <dbReference type="NCBI Taxonomy" id="2364126"/>
    <lineage>
        <taxon>Eukaryota</taxon>
        <taxon>Sar</taxon>
        <taxon>Alveolata</taxon>
        <taxon>Dinophyceae</taxon>
        <taxon>Prorocentrales</taxon>
        <taxon>Prorocentraceae</taxon>
        <taxon>Prorocentrum</taxon>
    </lineage>
</organism>
<accession>A0ABN9WJV1</accession>
<evidence type="ECO:0000259" key="3">
    <source>
        <dbReference type="Pfam" id="PF00089"/>
    </source>
</evidence>
<reference evidence="4" key="1">
    <citation type="submission" date="2023-10" db="EMBL/GenBank/DDBJ databases">
        <authorList>
            <person name="Chen Y."/>
            <person name="Shah S."/>
            <person name="Dougan E. K."/>
            <person name="Thang M."/>
            <person name="Chan C."/>
        </authorList>
    </citation>
    <scope>NUCLEOTIDE SEQUENCE [LARGE SCALE GENOMIC DNA]</scope>
</reference>
<dbReference type="PANTHER" id="PTHR24252">
    <property type="entry name" value="ACROSIN-RELATED"/>
    <property type="match status" value="1"/>
</dbReference>
<feature type="domain" description="Peptidase S1" evidence="3">
    <location>
        <begin position="2"/>
        <end position="81"/>
    </location>
</feature>